<comment type="caution">
    <text evidence="13">The sequence shown here is derived from an EMBL/GenBank/DDBJ whole genome shotgun (WGS) entry which is preliminary data.</text>
</comment>
<dbReference type="InterPro" id="IPR004805">
    <property type="entry name" value="DnaE2/DnaE/PolC"/>
</dbReference>
<dbReference type="PROSITE" id="PS50818">
    <property type="entry name" value="INTEIN_C_TER"/>
    <property type="match status" value="1"/>
</dbReference>
<protein>
    <recommendedName>
        <fullName evidence="3">DNA polymerase III subunit alpha</fullName>
        <ecNumber evidence="2">2.7.7.7</ecNumber>
    </recommendedName>
</protein>
<dbReference type="Pfam" id="PF14528">
    <property type="entry name" value="LAGLIDADG_3"/>
    <property type="match status" value="1"/>
</dbReference>
<evidence type="ECO:0000313" key="14">
    <source>
        <dbReference type="Proteomes" id="UP000322699"/>
    </source>
</evidence>
<dbReference type="InterPro" id="IPR011708">
    <property type="entry name" value="DNA_pol3_alpha_NTPase_dom"/>
</dbReference>
<comment type="catalytic activity">
    <reaction evidence="10">
        <text>DNA(n) + a 2'-deoxyribonucleoside 5'-triphosphate = DNA(n+1) + diphosphate</text>
        <dbReference type="Rhea" id="RHEA:22508"/>
        <dbReference type="Rhea" id="RHEA-COMP:17339"/>
        <dbReference type="Rhea" id="RHEA-COMP:17340"/>
        <dbReference type="ChEBI" id="CHEBI:33019"/>
        <dbReference type="ChEBI" id="CHEBI:61560"/>
        <dbReference type="ChEBI" id="CHEBI:173112"/>
        <dbReference type="EC" id="2.7.7.7"/>
    </reaction>
</comment>
<dbReference type="GO" id="GO:0003676">
    <property type="term" value="F:nucleic acid binding"/>
    <property type="evidence" value="ECO:0007669"/>
    <property type="project" value="InterPro"/>
</dbReference>
<dbReference type="PANTHER" id="PTHR32294">
    <property type="entry name" value="DNA POLYMERASE III SUBUNIT ALPHA"/>
    <property type="match status" value="1"/>
</dbReference>
<dbReference type="NCBIfam" id="TIGR01445">
    <property type="entry name" value="intein_Nterm"/>
    <property type="match status" value="1"/>
</dbReference>
<dbReference type="SUPFAM" id="SSF51294">
    <property type="entry name" value="Hedgehog/intein (Hint) domain"/>
    <property type="match status" value="1"/>
</dbReference>
<dbReference type="Proteomes" id="UP000322699">
    <property type="component" value="Unassembled WGS sequence"/>
</dbReference>
<dbReference type="GO" id="GO:0008408">
    <property type="term" value="F:3'-5' exonuclease activity"/>
    <property type="evidence" value="ECO:0007669"/>
    <property type="project" value="InterPro"/>
</dbReference>
<comment type="subcellular location">
    <subcellularLocation>
        <location evidence="1">Cytoplasm</location>
    </subcellularLocation>
</comment>
<feature type="domain" description="DOD-type homing endonuclease" evidence="12">
    <location>
        <begin position="890"/>
        <end position="1051"/>
    </location>
</feature>
<dbReference type="SUPFAM" id="SSF55608">
    <property type="entry name" value="Homing endonucleases"/>
    <property type="match status" value="1"/>
</dbReference>
<keyword evidence="9" id="KW-0651">Protein splicing</keyword>
<sequence>MNMTVTDNLPETDAPKTVRPFAHLHCHSHYSLLDGAGDIGKLVNRASEHGMTAMALTDHGNLHGALEFYRKAKAKDINPIIGYEAYIAPGSRFDKGGASSSKDASYHLTLLAQNHVGYKNLIKMASAASLEGFYFKPRIDKELLEKHSEGIICLSGCVSSEFSRCVMKGLDTEGVEKQAREIAGWFHNVFEDRYFIEIMNNGVEIQRLQLENAVDMAKRMGIPLVATSDCHYVNQSDAEAQDIMLCINTGRYRTDSNRMKMENDQFFLRSPDQMYEKFPGLEDACARSQEIADTVHIDIEFNKYFFPGFECPDEKTPLEYLRELCIKGLLERYEGDDERIIDGELSEEVIARLNRELGVIEKLGYPTYFLIVWDFVIYAREVGISATARGSGVGAIVCYALYMSHVCPLRYDLLFERFLDESRTEPPDIDIDFEKERRIEVIDYVKRKYGNEMVCQIGTFGTLAARAAIKDVGRALGVPLGRVNQVTEMVPDELKITISKAIEKSADLKQTYEGDPEVRELLDLAMKIEGLARNVGTHAAAVVIGDKPLDEYVPLTRVPGKQEVITQWAMNDVEASGLLKMDFLGLRNLTILSRTVKLIKQTTGKDLDLQRLPLDDKASYALLQRGETKGVFQLESGGIRDLLCRMKPDTFNDIIATAALYRPGPLEGGMVDDYVNIKHGRQQPEYKHEVMKEVLEETNSIMVYQEQVMRILNRLGKIPLANAYTCIKAISKKKQALIDANYEAFIAGSIENGLDKKEADDIWNLIVKFAGYGFNKCVVGETEILDSTTGIPTTVEELFHRKKEFTIHALDENEKLVQRRVLDVVWNGVKETFKVTLRSGRSITATGNHPLRTFGGWTDIDGIAVGDRVAVARTIDIEKPIKWRDHEVVTLGWLIAEGNLCHPSCLYFYSNDESQIADFANHAKLFDQTKARVDHREGGRMEVCLSTGRDTRLDALDHAGVGTAVAAEAIKGLRCGAFEWAKRLGLTGKTATEKSLPEESRRLAPDQTALLLGRLWAGDGYVEKQGQQSYYATSSPALAKDVQFLLQRIGIASRVTKKEFKYSHLGNMSLRDGYTVHLIGHESRCQFLRQVGPEIVGKEQAVELALDRVESGVGLTTGDLIPAEVRKLVQESRLKSGLTWRQFESETGVSMKEFCRVAPSAKRGFQRSTIRKLGKHLESESLTQHADSDVFWDEVVSIESAGKQDVYDLEVDKDHNFVAGGLVVHNSHSTAYALVAYQTAFLKAHYPVEFMAALLSSDISGRNFKRKDALVEHMEDCDRMEIEVVPPCVNKSAFDFSVEGKQVFFALSAIKGCGGATGVAIEEERKKNGPYKDIFDFCERVDPAACNKSAIETLIKAGAMDCFGAHRSQLAAVIERAVQAGAAVQADKKSGQTSLFGAFDEEESEEESAAPTPLPEMDEWPDREKLIAEKEVLGYYLDSHPLAEFEKKLATFRTHTIDRLADAKDRDEVTLGGMISSIKVAHTKNPKPGQPSKYANFDLEDMQSSIRCISWPRGFANHGDKIQPDAVVLAKGKVDRRGGGDEANLIIDELTLFEELEGRYTHGMRIMLDEKEHGPETVHGLREILRGYPGKQDLMLSVEMTDGDVIQMKVVKQGVGITPELRERLEDFLGSGSYKLLMSKPR</sequence>
<dbReference type="GO" id="GO:0006260">
    <property type="term" value="P:DNA replication"/>
    <property type="evidence" value="ECO:0007669"/>
    <property type="project" value="UniProtKB-KW"/>
</dbReference>
<evidence type="ECO:0000256" key="11">
    <source>
        <dbReference type="SAM" id="MobiDB-lite"/>
    </source>
</evidence>
<dbReference type="SMART" id="SM00481">
    <property type="entry name" value="POLIIIAc"/>
    <property type="match status" value="1"/>
</dbReference>
<feature type="region of interest" description="Disordered" evidence="11">
    <location>
        <begin position="1398"/>
        <end position="1418"/>
    </location>
</feature>
<dbReference type="InterPro" id="IPR029460">
    <property type="entry name" value="DNAPol_HHH"/>
</dbReference>
<dbReference type="PROSITE" id="PS50817">
    <property type="entry name" value="INTEIN_N_TER"/>
    <property type="match status" value="1"/>
</dbReference>
<dbReference type="NCBIfam" id="TIGR00594">
    <property type="entry name" value="polc"/>
    <property type="match status" value="1"/>
</dbReference>
<dbReference type="InterPro" id="IPR004042">
    <property type="entry name" value="Intein_endonuc_central"/>
</dbReference>
<gene>
    <name evidence="13" type="primary">dnaE</name>
    <name evidence="13" type="ORF">LF1_20230</name>
</gene>
<dbReference type="GO" id="GO:0016539">
    <property type="term" value="P:intein-mediated protein splicing"/>
    <property type="evidence" value="ECO:0007669"/>
    <property type="project" value="InterPro"/>
</dbReference>
<accession>A0A5B1CIF3</accession>
<dbReference type="InterPro" id="IPR003586">
    <property type="entry name" value="Hint_dom_C"/>
</dbReference>
<dbReference type="Gene3D" id="1.10.150.870">
    <property type="match status" value="1"/>
</dbReference>
<keyword evidence="7" id="KW-0068">Autocatalytic cleavage</keyword>
<dbReference type="InterPro" id="IPR027434">
    <property type="entry name" value="Homing_endonucl"/>
</dbReference>
<evidence type="ECO:0000256" key="10">
    <source>
        <dbReference type="ARBA" id="ARBA00049244"/>
    </source>
</evidence>
<dbReference type="CDD" id="cd00081">
    <property type="entry name" value="Hint"/>
    <property type="match status" value="2"/>
</dbReference>
<dbReference type="PROSITE" id="PS50819">
    <property type="entry name" value="INTEIN_ENDONUCLEASE"/>
    <property type="match status" value="1"/>
</dbReference>
<dbReference type="PANTHER" id="PTHR32294:SF0">
    <property type="entry name" value="DNA POLYMERASE III SUBUNIT ALPHA"/>
    <property type="match status" value="1"/>
</dbReference>
<keyword evidence="8" id="KW-0239">DNA-directed DNA polymerase</keyword>
<dbReference type="InterPro" id="IPR004860">
    <property type="entry name" value="LAGLIDADG_dom"/>
</dbReference>
<reference evidence="13 14" key="1">
    <citation type="submission" date="2019-08" db="EMBL/GenBank/DDBJ databases">
        <title>Deep-cultivation of Planctomycetes and their phenomic and genomic characterization uncovers novel biology.</title>
        <authorList>
            <person name="Wiegand S."/>
            <person name="Jogler M."/>
            <person name="Boedeker C."/>
            <person name="Pinto D."/>
            <person name="Vollmers J."/>
            <person name="Rivas-Marin E."/>
            <person name="Kohn T."/>
            <person name="Peeters S.H."/>
            <person name="Heuer A."/>
            <person name="Rast P."/>
            <person name="Oberbeckmann S."/>
            <person name="Bunk B."/>
            <person name="Jeske O."/>
            <person name="Meyerdierks A."/>
            <person name="Storesund J.E."/>
            <person name="Kallscheuer N."/>
            <person name="Luecker S."/>
            <person name="Lage O.M."/>
            <person name="Pohl T."/>
            <person name="Merkel B.J."/>
            <person name="Hornburger P."/>
            <person name="Mueller R.-W."/>
            <person name="Bruemmer F."/>
            <person name="Labrenz M."/>
            <person name="Spormann A.M."/>
            <person name="Op Den Camp H."/>
            <person name="Overmann J."/>
            <person name="Amann R."/>
            <person name="Jetten M.S.M."/>
            <person name="Mascher T."/>
            <person name="Medema M.H."/>
            <person name="Devos D.P."/>
            <person name="Kaster A.-K."/>
            <person name="Ovreas L."/>
            <person name="Rohde M."/>
            <person name="Galperin M.Y."/>
            <person name="Jogler C."/>
        </authorList>
    </citation>
    <scope>NUCLEOTIDE SEQUENCE [LARGE SCALE GENOMIC DNA]</scope>
    <source>
        <strain evidence="13 14">LF1</strain>
    </source>
</reference>
<evidence type="ECO:0000256" key="6">
    <source>
        <dbReference type="ARBA" id="ARBA00022705"/>
    </source>
</evidence>
<dbReference type="Pfam" id="PF14890">
    <property type="entry name" value="Intein_splicing"/>
    <property type="match status" value="1"/>
</dbReference>
<dbReference type="CDD" id="cd04485">
    <property type="entry name" value="DnaE_OBF"/>
    <property type="match status" value="1"/>
</dbReference>
<dbReference type="InterPro" id="IPR006141">
    <property type="entry name" value="Intein_N"/>
</dbReference>
<dbReference type="SMART" id="SM00305">
    <property type="entry name" value="HintC"/>
    <property type="match status" value="1"/>
</dbReference>
<organism evidence="13 14">
    <name type="scientific">Rubripirellula obstinata</name>
    <dbReference type="NCBI Taxonomy" id="406547"/>
    <lineage>
        <taxon>Bacteria</taxon>
        <taxon>Pseudomonadati</taxon>
        <taxon>Planctomycetota</taxon>
        <taxon>Planctomycetia</taxon>
        <taxon>Pirellulales</taxon>
        <taxon>Pirellulaceae</taxon>
        <taxon>Rubripirellula</taxon>
    </lineage>
</organism>
<keyword evidence="5 13" id="KW-0548">Nucleotidyltransferase</keyword>
<dbReference type="PRINTS" id="PR00379">
    <property type="entry name" value="INTEIN"/>
</dbReference>
<evidence type="ECO:0000313" key="13">
    <source>
        <dbReference type="EMBL" id="KAA1259489.1"/>
    </source>
</evidence>
<dbReference type="InterPro" id="IPR004013">
    <property type="entry name" value="PHP_dom"/>
</dbReference>
<evidence type="ECO:0000256" key="3">
    <source>
        <dbReference type="ARBA" id="ARBA00019114"/>
    </source>
</evidence>
<evidence type="ECO:0000256" key="7">
    <source>
        <dbReference type="ARBA" id="ARBA00022813"/>
    </source>
</evidence>
<dbReference type="Pfam" id="PF17657">
    <property type="entry name" value="DNA_pol3_finger"/>
    <property type="match status" value="1"/>
</dbReference>
<dbReference type="InterPro" id="IPR006142">
    <property type="entry name" value="INTEIN"/>
</dbReference>
<evidence type="ECO:0000256" key="1">
    <source>
        <dbReference type="ARBA" id="ARBA00004496"/>
    </source>
</evidence>
<dbReference type="Gene3D" id="3.20.20.140">
    <property type="entry name" value="Metal-dependent hydrolases"/>
    <property type="match status" value="1"/>
</dbReference>
<dbReference type="CDD" id="cd12113">
    <property type="entry name" value="PHP_PolIIIA_DnaE3"/>
    <property type="match status" value="1"/>
</dbReference>
<keyword evidence="14" id="KW-1185">Reference proteome</keyword>
<dbReference type="EC" id="2.7.7.7" evidence="2"/>
<proteinExistence type="predicted"/>
<dbReference type="Pfam" id="PF01336">
    <property type="entry name" value="tRNA_anti-codon"/>
    <property type="match status" value="1"/>
</dbReference>
<dbReference type="InterPro" id="IPR040982">
    <property type="entry name" value="DNA_pol3_finger"/>
</dbReference>
<evidence type="ECO:0000256" key="2">
    <source>
        <dbReference type="ARBA" id="ARBA00012417"/>
    </source>
</evidence>
<dbReference type="Pfam" id="PF14579">
    <property type="entry name" value="HHH_6"/>
    <property type="match status" value="1"/>
</dbReference>
<dbReference type="NCBIfam" id="TIGR01443">
    <property type="entry name" value="intein_Cterm"/>
    <property type="match status" value="1"/>
</dbReference>
<dbReference type="InterPro" id="IPR003587">
    <property type="entry name" value="Hint_dom_N"/>
</dbReference>
<dbReference type="EMBL" id="VRLW01000001">
    <property type="protein sequence ID" value="KAA1259489.1"/>
    <property type="molecule type" value="Genomic_DNA"/>
</dbReference>
<dbReference type="Pfam" id="PF02811">
    <property type="entry name" value="PHP"/>
    <property type="match status" value="1"/>
</dbReference>
<dbReference type="GO" id="GO:0004519">
    <property type="term" value="F:endonuclease activity"/>
    <property type="evidence" value="ECO:0007669"/>
    <property type="project" value="InterPro"/>
</dbReference>
<name>A0A5B1CIF3_9BACT</name>
<dbReference type="OrthoDB" id="9803237at2"/>
<evidence type="ECO:0000259" key="12">
    <source>
        <dbReference type="PROSITE" id="PS50819"/>
    </source>
</evidence>
<dbReference type="InterPro" id="IPR003141">
    <property type="entry name" value="Pol/His_phosphatase_N"/>
</dbReference>
<dbReference type="RefSeq" id="WP_068266991.1">
    <property type="nucleotide sequence ID" value="NZ_LWSK01000145.1"/>
</dbReference>
<evidence type="ECO:0000256" key="8">
    <source>
        <dbReference type="ARBA" id="ARBA00022932"/>
    </source>
</evidence>
<keyword evidence="6" id="KW-0235">DNA replication</keyword>
<evidence type="ECO:0000256" key="4">
    <source>
        <dbReference type="ARBA" id="ARBA00022679"/>
    </source>
</evidence>
<dbReference type="InterPro" id="IPR030934">
    <property type="entry name" value="Intein_C"/>
</dbReference>
<dbReference type="Gene3D" id="3.10.28.10">
    <property type="entry name" value="Homing endonucleases"/>
    <property type="match status" value="1"/>
</dbReference>
<evidence type="ECO:0000256" key="5">
    <source>
        <dbReference type="ARBA" id="ARBA00022695"/>
    </source>
</evidence>
<evidence type="ECO:0000256" key="9">
    <source>
        <dbReference type="ARBA" id="ARBA00023000"/>
    </source>
</evidence>
<dbReference type="Gene3D" id="1.10.10.1600">
    <property type="entry name" value="Bacterial DNA polymerase III alpha subunit, thumb domain"/>
    <property type="match status" value="1"/>
</dbReference>
<dbReference type="GO" id="GO:0003887">
    <property type="term" value="F:DNA-directed DNA polymerase activity"/>
    <property type="evidence" value="ECO:0007669"/>
    <property type="project" value="UniProtKB-KW"/>
</dbReference>
<dbReference type="InterPro" id="IPR036844">
    <property type="entry name" value="Hint_dom_sf"/>
</dbReference>
<dbReference type="SMART" id="SM00306">
    <property type="entry name" value="HintN"/>
    <property type="match status" value="1"/>
</dbReference>
<dbReference type="InterPro" id="IPR041931">
    <property type="entry name" value="DNA_pol3_alpha_thumb_dom"/>
</dbReference>
<dbReference type="InterPro" id="IPR004365">
    <property type="entry name" value="NA-bd_OB_tRNA"/>
</dbReference>
<dbReference type="SUPFAM" id="SSF89550">
    <property type="entry name" value="PHP domain-like"/>
    <property type="match status" value="1"/>
</dbReference>
<keyword evidence="4 13" id="KW-0808">Transferase</keyword>
<feature type="compositionally biased region" description="Acidic residues" evidence="11">
    <location>
        <begin position="1399"/>
        <end position="1408"/>
    </location>
</feature>
<dbReference type="InterPro" id="IPR016195">
    <property type="entry name" value="Pol/histidinol_Pase-like"/>
</dbReference>
<dbReference type="GO" id="GO:0005737">
    <property type="term" value="C:cytoplasm"/>
    <property type="evidence" value="ECO:0007669"/>
    <property type="project" value="UniProtKB-SubCell"/>
</dbReference>
<dbReference type="Pfam" id="PF07733">
    <property type="entry name" value="DNA_pol3_alpha"/>
    <property type="match status" value="1"/>
</dbReference>
<dbReference type="Gene3D" id="2.170.16.10">
    <property type="entry name" value="Hedgehog/Intein (Hint) domain"/>
    <property type="match status" value="2"/>
</dbReference>